<organism evidence="1">
    <name type="scientific">Rhizophora mucronata</name>
    <name type="common">Asiatic mangrove</name>
    <dbReference type="NCBI Taxonomy" id="61149"/>
    <lineage>
        <taxon>Eukaryota</taxon>
        <taxon>Viridiplantae</taxon>
        <taxon>Streptophyta</taxon>
        <taxon>Embryophyta</taxon>
        <taxon>Tracheophyta</taxon>
        <taxon>Spermatophyta</taxon>
        <taxon>Magnoliopsida</taxon>
        <taxon>eudicotyledons</taxon>
        <taxon>Gunneridae</taxon>
        <taxon>Pentapetalae</taxon>
        <taxon>rosids</taxon>
        <taxon>fabids</taxon>
        <taxon>Malpighiales</taxon>
        <taxon>Rhizophoraceae</taxon>
        <taxon>Rhizophora</taxon>
    </lineage>
</organism>
<evidence type="ECO:0000313" key="1">
    <source>
        <dbReference type="EMBL" id="MBX35990.1"/>
    </source>
</evidence>
<sequence length="66" mass="7803">MHKKPVTLVDWGYLVSVITALIQKSTNKFGNTKFVPFYMTMVPYCKSLRFVKNFKKLVRKGKRENF</sequence>
<protein>
    <submittedName>
        <fullName evidence="1">Uncharacterized protein</fullName>
    </submittedName>
</protein>
<reference evidence="1" key="1">
    <citation type="submission" date="2018-02" db="EMBL/GenBank/DDBJ databases">
        <title>Rhizophora mucronata_Transcriptome.</title>
        <authorList>
            <person name="Meera S.P."/>
            <person name="Sreeshan A."/>
            <person name="Augustine A."/>
        </authorList>
    </citation>
    <scope>NUCLEOTIDE SEQUENCE</scope>
    <source>
        <tissue evidence="1">Leaf</tissue>
    </source>
</reference>
<name>A0A2P2N0K3_RHIMU</name>
<accession>A0A2P2N0K3</accession>
<dbReference type="EMBL" id="GGEC01055506">
    <property type="protein sequence ID" value="MBX35990.1"/>
    <property type="molecule type" value="Transcribed_RNA"/>
</dbReference>
<proteinExistence type="predicted"/>
<dbReference type="AlphaFoldDB" id="A0A2P2N0K3"/>